<dbReference type="Gene3D" id="3.10.20.90">
    <property type="entry name" value="Phosphatidylinositol 3-kinase Catalytic Subunit, Chain A, domain 1"/>
    <property type="match status" value="1"/>
</dbReference>
<feature type="compositionally biased region" description="Basic and acidic residues" evidence="1">
    <location>
        <begin position="690"/>
        <end position="700"/>
    </location>
</feature>
<feature type="region of interest" description="Disordered" evidence="1">
    <location>
        <begin position="175"/>
        <end position="518"/>
    </location>
</feature>
<feature type="compositionally biased region" description="Polar residues" evidence="1">
    <location>
        <begin position="399"/>
        <end position="412"/>
    </location>
</feature>
<dbReference type="Pfam" id="PF09469">
    <property type="entry name" value="Cobl"/>
    <property type="match status" value="1"/>
</dbReference>
<sequence length="858" mass="91756">MDQKENLVDKELTLGVVLPGGVEKTATVHGSKPVMDLLVILCAKYRLNPSSHTIELSSPNGDCIKCKPHALIGALEVEKILIKPKGAADKKQGPKMPEATVRLVINYKKTHKTVLRVSPRIPLGEHMPAVCAKCELDLHTAVLLRNASSKEPLELTKSLDDLGLREVYAVDEKGVDSAPDLPASPKHEENKTLPGKDKVLKEKENKGLFSIFKRSKKKPEQVVSDSAPASPVLKDSPDGVPSLSAQAPTCSPNATLSDVPKKRRAPLPPMTASQSAPSNLSDQQPDPQPNPKPDGPQEESGIGRGSLKSSKRKAPPPPSAPCIKTTEGKTEDKSIKVSHLKEISEQEEVVSSVDMDTSTCDAGQGTNSSLSLSTASSVDCGKTDIISPPVDIETRETSPSEVTGEDPQQSDLASHDKPAMDMDPDPMKEVTEEIMNAEEPSTSEMEDRAGLTSDSAASEVECQPGESALAPTEESLTLQCQSEPDSSPVSVEEAEVQTVPPSEPRRQYTPRPGLTTYTIVPSKSADKLKYFEGDELGEETVTTETSDHAQTDTASSTTAAAEAPEADGEKSIALSTNGGGIQTGPTQEKKIPPAIKPKPGSFHILKHKRVPGEYVISAATKHVNPISDCSENEDPATKELVGAIEELSIPPPPPFPPPPPPPLLQKEREAPVGAPEQDLGPQETSSPGDDIIRSSAKEQPVEMSLEKLASFAAPKPYVPVKPSRFAQTVSSAARKRAEFFAPLYRSLSQPPGSFMSETEAEERSDGRAPELQGTDDPGCGSDSRSSPQRTGLRDPGETPAMHGDAEPCTVQVIDLHTVPEALSPMSLNSSIETEATREEDRYRSPSCHMTPLEPHGRN</sequence>
<dbReference type="PANTHER" id="PTHR21557:SF2">
    <property type="entry name" value="CORDON-BLEU PROTEIN-LIKE 1"/>
    <property type="match status" value="1"/>
</dbReference>
<gene>
    <name evidence="3" type="ORF">AGOR_G00059230</name>
</gene>
<organism evidence="3 4">
    <name type="scientific">Albula goreensis</name>
    <dbReference type="NCBI Taxonomy" id="1534307"/>
    <lineage>
        <taxon>Eukaryota</taxon>
        <taxon>Metazoa</taxon>
        <taxon>Chordata</taxon>
        <taxon>Craniata</taxon>
        <taxon>Vertebrata</taxon>
        <taxon>Euteleostomi</taxon>
        <taxon>Actinopterygii</taxon>
        <taxon>Neopterygii</taxon>
        <taxon>Teleostei</taxon>
        <taxon>Albuliformes</taxon>
        <taxon>Albulidae</taxon>
        <taxon>Albula</taxon>
    </lineage>
</organism>
<feature type="compositionally biased region" description="Basic and acidic residues" evidence="1">
    <location>
        <begin position="413"/>
        <end position="431"/>
    </location>
</feature>
<protein>
    <recommendedName>
        <fullName evidence="2">Cordon-bleu ubiquitin-like domain-containing protein</fullName>
    </recommendedName>
</protein>
<feature type="compositionally biased region" description="Low complexity" evidence="1">
    <location>
        <begin position="551"/>
        <end position="563"/>
    </location>
</feature>
<feature type="compositionally biased region" description="Pro residues" evidence="1">
    <location>
        <begin position="649"/>
        <end position="663"/>
    </location>
</feature>
<feature type="region of interest" description="Disordered" evidence="1">
    <location>
        <begin position="742"/>
        <end position="858"/>
    </location>
</feature>
<dbReference type="InterPro" id="IPR019025">
    <property type="entry name" value="Cordon-bleu_ubiquitin_domain"/>
</dbReference>
<feature type="compositionally biased region" description="Low complexity" evidence="1">
    <location>
        <begin position="482"/>
        <end position="491"/>
    </location>
</feature>
<evidence type="ECO:0000256" key="1">
    <source>
        <dbReference type="SAM" id="MobiDB-lite"/>
    </source>
</evidence>
<dbReference type="EMBL" id="JAERUA010000005">
    <property type="protein sequence ID" value="KAI1899195.1"/>
    <property type="molecule type" value="Genomic_DNA"/>
</dbReference>
<keyword evidence="4" id="KW-1185">Reference proteome</keyword>
<feature type="compositionally biased region" description="Basic and acidic residues" evidence="1">
    <location>
        <begin position="326"/>
        <end position="344"/>
    </location>
</feature>
<feature type="region of interest" description="Disordered" evidence="1">
    <location>
        <begin position="532"/>
        <end position="601"/>
    </location>
</feature>
<proteinExistence type="predicted"/>
<comment type="caution">
    <text evidence="3">The sequence shown here is derived from an EMBL/GenBank/DDBJ whole genome shotgun (WGS) entry which is preliminary data.</text>
</comment>
<name>A0A8T3DY27_9TELE</name>
<dbReference type="GO" id="GO:0003785">
    <property type="term" value="F:actin monomer binding"/>
    <property type="evidence" value="ECO:0007669"/>
    <property type="project" value="InterPro"/>
</dbReference>
<dbReference type="PANTHER" id="PTHR21557">
    <property type="entry name" value="CORDON-BLEU"/>
    <property type="match status" value="1"/>
</dbReference>
<feature type="compositionally biased region" description="Basic and acidic residues" evidence="1">
    <location>
        <begin position="185"/>
        <end position="206"/>
    </location>
</feature>
<dbReference type="Proteomes" id="UP000829720">
    <property type="component" value="Unassembled WGS sequence"/>
</dbReference>
<evidence type="ECO:0000259" key="2">
    <source>
        <dbReference type="Pfam" id="PF09469"/>
    </source>
</evidence>
<feature type="domain" description="Cordon-bleu ubiquitin-like" evidence="2">
    <location>
        <begin position="90"/>
        <end position="173"/>
    </location>
</feature>
<feature type="region of interest" description="Disordered" evidence="1">
    <location>
        <begin position="625"/>
        <end position="702"/>
    </location>
</feature>
<evidence type="ECO:0000313" key="4">
    <source>
        <dbReference type="Proteomes" id="UP000829720"/>
    </source>
</evidence>
<feature type="compositionally biased region" description="Polar residues" evidence="1">
    <location>
        <begin position="243"/>
        <end position="256"/>
    </location>
</feature>
<feature type="compositionally biased region" description="Basic and acidic residues" evidence="1">
    <location>
        <begin position="834"/>
        <end position="843"/>
    </location>
</feature>
<dbReference type="OrthoDB" id="8882621at2759"/>
<reference evidence="3" key="1">
    <citation type="submission" date="2021-01" db="EMBL/GenBank/DDBJ databases">
        <authorList>
            <person name="Zahm M."/>
            <person name="Roques C."/>
            <person name="Cabau C."/>
            <person name="Klopp C."/>
            <person name="Donnadieu C."/>
            <person name="Jouanno E."/>
            <person name="Lampietro C."/>
            <person name="Louis A."/>
            <person name="Herpin A."/>
            <person name="Echchiki A."/>
            <person name="Berthelot C."/>
            <person name="Parey E."/>
            <person name="Roest-Crollius H."/>
            <person name="Braasch I."/>
            <person name="Postlethwait J."/>
            <person name="Bobe J."/>
            <person name="Montfort J."/>
            <person name="Bouchez O."/>
            <person name="Begum T."/>
            <person name="Mejri S."/>
            <person name="Adams A."/>
            <person name="Chen W.-J."/>
            <person name="Guiguen Y."/>
        </authorList>
    </citation>
    <scope>NUCLEOTIDE SEQUENCE</scope>
    <source>
        <tissue evidence="3">Blood</tissue>
    </source>
</reference>
<feature type="compositionally biased region" description="Polar residues" evidence="1">
    <location>
        <begin position="271"/>
        <end position="281"/>
    </location>
</feature>
<dbReference type="InterPro" id="IPR039895">
    <property type="entry name" value="COBL-like"/>
</dbReference>
<dbReference type="AlphaFoldDB" id="A0A8T3DY27"/>
<accession>A0A8T3DY27</accession>
<feature type="compositionally biased region" description="Low complexity" evidence="1">
    <location>
        <begin position="368"/>
        <end position="377"/>
    </location>
</feature>
<feature type="compositionally biased region" description="Polar residues" evidence="1">
    <location>
        <begin position="354"/>
        <end position="367"/>
    </location>
</feature>
<evidence type="ECO:0000313" key="3">
    <source>
        <dbReference type="EMBL" id="KAI1899195.1"/>
    </source>
</evidence>